<organism evidence="2 3">
    <name type="scientific">Streptomyces longisporoflavus</name>
    <dbReference type="NCBI Taxonomy" id="28044"/>
    <lineage>
        <taxon>Bacteria</taxon>
        <taxon>Bacillati</taxon>
        <taxon>Actinomycetota</taxon>
        <taxon>Actinomycetes</taxon>
        <taxon>Kitasatosporales</taxon>
        <taxon>Streptomycetaceae</taxon>
        <taxon>Streptomyces</taxon>
    </lineage>
</organism>
<feature type="signal peptide" evidence="1">
    <location>
        <begin position="1"/>
        <end position="27"/>
    </location>
</feature>
<keyword evidence="3" id="KW-1185">Reference proteome</keyword>
<proteinExistence type="predicted"/>
<evidence type="ECO:0000256" key="1">
    <source>
        <dbReference type="SAM" id="SignalP"/>
    </source>
</evidence>
<dbReference type="Proteomes" id="UP001610818">
    <property type="component" value="Unassembled WGS sequence"/>
</dbReference>
<protein>
    <recommendedName>
        <fullName evidence="4">Secreted protein</fullName>
    </recommendedName>
</protein>
<feature type="chain" id="PRO_5046441661" description="Secreted protein" evidence="1">
    <location>
        <begin position="28"/>
        <end position="161"/>
    </location>
</feature>
<comment type="caution">
    <text evidence="2">The sequence shown here is derived from an EMBL/GenBank/DDBJ whole genome shotgun (WGS) entry which is preliminary data.</text>
</comment>
<evidence type="ECO:0008006" key="4">
    <source>
        <dbReference type="Google" id="ProtNLM"/>
    </source>
</evidence>
<evidence type="ECO:0000313" key="3">
    <source>
        <dbReference type="Proteomes" id="UP001610818"/>
    </source>
</evidence>
<dbReference type="RefSeq" id="WP_397708671.1">
    <property type="nucleotide sequence ID" value="NZ_JBIRGN010000001.1"/>
</dbReference>
<sequence length="161" mass="16703">MNRLHKTGLAVAGATAVLATLAPASVAAVGPSVASESQGKAAVSVAGTPIGFTGWSGTDKAKISGTYQYWQAGTGGGRALYDGKFSGATAEDKVAGDGYEAVLALKYDEFSGGAWRTVRNKVAVVNGTRSWTFKNKANVVAYACDRKVGTTRLLNCSPWRH</sequence>
<dbReference type="EMBL" id="JBIRGQ010000001">
    <property type="protein sequence ID" value="MFH8544671.1"/>
    <property type="molecule type" value="Genomic_DNA"/>
</dbReference>
<name>A0ABW7QI77_9ACTN</name>
<evidence type="ECO:0000313" key="2">
    <source>
        <dbReference type="EMBL" id="MFH8544671.1"/>
    </source>
</evidence>
<reference evidence="2 3" key="1">
    <citation type="submission" date="2024-10" db="EMBL/GenBank/DDBJ databases">
        <title>The Natural Products Discovery Center: Release of the First 8490 Sequenced Strains for Exploring Actinobacteria Biosynthetic Diversity.</title>
        <authorList>
            <person name="Kalkreuter E."/>
            <person name="Kautsar S.A."/>
            <person name="Yang D."/>
            <person name="Bader C.D."/>
            <person name="Teijaro C.N."/>
            <person name="Fluegel L."/>
            <person name="Davis C.M."/>
            <person name="Simpson J.R."/>
            <person name="Lauterbach L."/>
            <person name="Steele A.D."/>
            <person name="Gui C."/>
            <person name="Meng S."/>
            <person name="Li G."/>
            <person name="Viehrig K."/>
            <person name="Ye F."/>
            <person name="Su P."/>
            <person name="Kiefer A.F."/>
            <person name="Nichols A."/>
            <person name="Cepeda A.J."/>
            <person name="Yan W."/>
            <person name="Fan B."/>
            <person name="Jiang Y."/>
            <person name="Adhikari A."/>
            <person name="Zheng C.-J."/>
            <person name="Schuster L."/>
            <person name="Cowan T.M."/>
            <person name="Smanski M.J."/>
            <person name="Chevrette M.G."/>
            <person name="De Carvalho L.P.S."/>
            <person name="Shen B."/>
        </authorList>
    </citation>
    <scope>NUCLEOTIDE SEQUENCE [LARGE SCALE GENOMIC DNA]</scope>
    <source>
        <strain evidence="2 3">NPDC017990</strain>
    </source>
</reference>
<accession>A0ABW7QI77</accession>
<keyword evidence="1" id="KW-0732">Signal</keyword>
<gene>
    <name evidence="2" type="ORF">ACH4F9_06620</name>
</gene>